<keyword evidence="1" id="KW-0472">Membrane</keyword>
<evidence type="ECO:0000313" key="2">
    <source>
        <dbReference type="EMBL" id="VFA98475.1"/>
    </source>
</evidence>
<dbReference type="AlphaFoldDB" id="A0A4U8W072"/>
<gene>
    <name evidence="2" type="ORF">NCTC10797_02242</name>
</gene>
<dbReference type="Proteomes" id="UP000290439">
    <property type="component" value="Chromosome"/>
</dbReference>
<evidence type="ECO:0000256" key="1">
    <source>
        <dbReference type="SAM" id="Phobius"/>
    </source>
</evidence>
<dbReference type="RefSeq" id="WP_130917072.1">
    <property type="nucleotide sequence ID" value="NZ_JARWRF010000041.1"/>
</dbReference>
<feature type="transmembrane region" description="Helical" evidence="1">
    <location>
        <begin position="32"/>
        <end position="49"/>
    </location>
</feature>
<dbReference type="EMBL" id="LR215973">
    <property type="protein sequence ID" value="VFA98475.1"/>
    <property type="molecule type" value="Genomic_DNA"/>
</dbReference>
<organism evidence="2 3">
    <name type="scientific">Nocardia cyriacigeorgica</name>
    <dbReference type="NCBI Taxonomy" id="135487"/>
    <lineage>
        <taxon>Bacteria</taxon>
        <taxon>Bacillati</taxon>
        <taxon>Actinomycetota</taxon>
        <taxon>Actinomycetes</taxon>
        <taxon>Mycobacteriales</taxon>
        <taxon>Nocardiaceae</taxon>
        <taxon>Nocardia</taxon>
    </lineage>
</organism>
<evidence type="ECO:0000313" key="3">
    <source>
        <dbReference type="Proteomes" id="UP000290439"/>
    </source>
</evidence>
<reference evidence="2 3" key="1">
    <citation type="submission" date="2019-02" db="EMBL/GenBank/DDBJ databases">
        <authorList>
            <consortium name="Pathogen Informatics"/>
        </authorList>
    </citation>
    <scope>NUCLEOTIDE SEQUENCE [LARGE SCALE GENOMIC DNA]</scope>
    <source>
        <strain evidence="2 3">3012STDY6756504</strain>
    </source>
</reference>
<protein>
    <submittedName>
        <fullName evidence="2">Uncharacterized protein</fullName>
    </submittedName>
</protein>
<sequence>MTEPTPAPGRSDPPIGLDLVAPEVYAPMLRRLALAAIGVGIGAALLAAVWVSWPIAVLIGLVVGAPTVGYALALRRRRMWLRGNTIHARTLFGERRIPLAEATGVEILVYPGQLSRIVLRVTAGPDTQIIPLAMYTDAGSGRELHLLGLRKLADALACSHLATAVAVSGMLVHQLRAEARDAGLGERPLYRAVALARAKDYVSPVVLTDSEVAELS</sequence>
<keyword evidence="1" id="KW-0812">Transmembrane</keyword>
<keyword evidence="1" id="KW-1133">Transmembrane helix</keyword>
<accession>A0A4U8W072</accession>
<proteinExistence type="predicted"/>
<name>A0A4U8W072_9NOCA</name>
<feature type="transmembrane region" description="Helical" evidence="1">
    <location>
        <begin position="55"/>
        <end position="74"/>
    </location>
</feature>